<proteinExistence type="predicted"/>
<feature type="compositionally biased region" description="Basic and acidic residues" evidence="6">
    <location>
        <begin position="1221"/>
        <end position="1240"/>
    </location>
</feature>
<dbReference type="PROSITE" id="PS01179">
    <property type="entry name" value="PID"/>
    <property type="match status" value="1"/>
</dbReference>
<feature type="compositionally biased region" description="Low complexity" evidence="6">
    <location>
        <begin position="457"/>
        <end position="468"/>
    </location>
</feature>
<feature type="compositionally biased region" description="Basic and acidic residues" evidence="6">
    <location>
        <begin position="1069"/>
        <end position="1085"/>
    </location>
</feature>
<dbReference type="GO" id="GO:0005737">
    <property type="term" value="C:cytoplasm"/>
    <property type="evidence" value="ECO:0007669"/>
    <property type="project" value="UniProtKB-SubCell"/>
</dbReference>
<feature type="compositionally biased region" description="Basic and acidic residues" evidence="6">
    <location>
        <begin position="601"/>
        <end position="618"/>
    </location>
</feature>
<dbReference type="FunFam" id="2.30.29.30:FF:000262">
    <property type="entry name" value="Disabled, isoform F"/>
    <property type="match status" value="1"/>
</dbReference>
<evidence type="ECO:0000256" key="2">
    <source>
        <dbReference type="ARBA" id="ARBA00022473"/>
    </source>
</evidence>
<dbReference type="CDD" id="cd01215">
    <property type="entry name" value="PTB_Dab"/>
    <property type="match status" value="1"/>
</dbReference>
<evidence type="ECO:0000256" key="1">
    <source>
        <dbReference type="ARBA" id="ARBA00004496"/>
    </source>
</evidence>
<feature type="compositionally biased region" description="Basic and acidic residues" evidence="6">
    <location>
        <begin position="905"/>
        <end position="921"/>
    </location>
</feature>
<feature type="compositionally biased region" description="Basic and acidic residues" evidence="6">
    <location>
        <begin position="1362"/>
        <end position="1386"/>
    </location>
</feature>
<evidence type="ECO:0000256" key="4">
    <source>
        <dbReference type="ARBA" id="ARBA00022553"/>
    </source>
</evidence>
<feature type="compositionally biased region" description="Polar residues" evidence="6">
    <location>
        <begin position="430"/>
        <end position="456"/>
    </location>
</feature>
<evidence type="ECO:0000256" key="5">
    <source>
        <dbReference type="ARBA" id="ARBA00022782"/>
    </source>
</evidence>
<evidence type="ECO:0000313" key="8">
    <source>
        <dbReference type="EMBL" id="KAL0279352.1"/>
    </source>
</evidence>
<dbReference type="InterPro" id="IPR011993">
    <property type="entry name" value="PH-like_dom_sf"/>
</dbReference>
<reference evidence="8" key="1">
    <citation type="journal article" date="2024" name="Gigascience">
        <title>Chromosome-level genome of the poultry shaft louse Menopon gallinae provides insight into the host-switching and adaptive evolution of parasitic lice.</title>
        <authorList>
            <person name="Xu Y."/>
            <person name="Ma L."/>
            <person name="Liu S."/>
            <person name="Liang Y."/>
            <person name="Liu Q."/>
            <person name="He Z."/>
            <person name="Tian L."/>
            <person name="Duan Y."/>
            <person name="Cai W."/>
            <person name="Li H."/>
            <person name="Song F."/>
        </authorList>
    </citation>
    <scope>NUCLEOTIDE SEQUENCE</scope>
    <source>
        <strain evidence="8">Cailab_2023a</strain>
    </source>
</reference>
<dbReference type="SUPFAM" id="SSF50729">
    <property type="entry name" value="PH domain-like"/>
    <property type="match status" value="1"/>
</dbReference>
<feature type="compositionally biased region" description="Basic residues" evidence="6">
    <location>
        <begin position="1086"/>
        <end position="1098"/>
    </location>
</feature>
<keyword evidence="5" id="KW-0221">Differentiation</keyword>
<feature type="compositionally biased region" description="Polar residues" evidence="6">
    <location>
        <begin position="342"/>
        <end position="361"/>
    </location>
</feature>
<feature type="compositionally biased region" description="Basic and acidic residues" evidence="6">
    <location>
        <begin position="702"/>
        <end position="719"/>
    </location>
</feature>
<feature type="compositionally biased region" description="Low complexity" evidence="6">
    <location>
        <begin position="308"/>
        <end position="326"/>
    </location>
</feature>
<feature type="compositionally biased region" description="Basic and acidic residues" evidence="6">
    <location>
        <begin position="420"/>
        <end position="429"/>
    </location>
</feature>
<comment type="caution">
    <text evidence="8">The sequence shown here is derived from an EMBL/GenBank/DDBJ whole genome shotgun (WGS) entry which is preliminary data.</text>
</comment>
<dbReference type="PANTHER" id="PTHR47695:SF3">
    <property type="entry name" value="PID DOMAIN-CONTAINING PROTEIN"/>
    <property type="match status" value="1"/>
</dbReference>
<feature type="compositionally biased region" description="Low complexity" evidence="6">
    <location>
        <begin position="569"/>
        <end position="580"/>
    </location>
</feature>
<feature type="region of interest" description="Disordered" evidence="6">
    <location>
        <begin position="847"/>
        <end position="957"/>
    </location>
</feature>
<gene>
    <name evidence="8" type="ORF">PYX00_000935</name>
</gene>
<feature type="region of interest" description="Disordered" evidence="6">
    <location>
        <begin position="1289"/>
        <end position="1321"/>
    </location>
</feature>
<protein>
    <recommendedName>
        <fullName evidence="7">PID domain-containing protein</fullName>
    </recommendedName>
</protein>
<keyword evidence="4" id="KW-0597">Phosphoprotein</keyword>
<feature type="region of interest" description="Disordered" evidence="6">
    <location>
        <begin position="658"/>
        <end position="754"/>
    </location>
</feature>
<feature type="compositionally biased region" description="Basic and acidic residues" evidence="6">
    <location>
        <begin position="738"/>
        <end position="752"/>
    </location>
</feature>
<feature type="region of interest" description="Disordered" evidence="6">
    <location>
        <begin position="1007"/>
        <end position="1098"/>
    </location>
</feature>
<feature type="compositionally biased region" description="Pro residues" evidence="6">
    <location>
        <begin position="678"/>
        <end position="696"/>
    </location>
</feature>
<comment type="subcellular location">
    <subcellularLocation>
        <location evidence="1">Cytoplasm</location>
    </subcellularLocation>
</comment>
<dbReference type="GO" id="GO:0030154">
    <property type="term" value="P:cell differentiation"/>
    <property type="evidence" value="ECO:0007669"/>
    <property type="project" value="UniProtKB-KW"/>
</dbReference>
<evidence type="ECO:0000256" key="6">
    <source>
        <dbReference type="SAM" id="MobiDB-lite"/>
    </source>
</evidence>
<keyword evidence="2" id="KW-0217">Developmental protein</keyword>
<dbReference type="Gene3D" id="2.30.29.30">
    <property type="entry name" value="Pleckstrin-homology domain (PH domain)/Phosphotyrosine-binding domain (PTB)"/>
    <property type="match status" value="1"/>
</dbReference>
<name>A0AAW2IC79_9NEOP</name>
<dbReference type="SMART" id="SM00462">
    <property type="entry name" value="PTB"/>
    <property type="match status" value="1"/>
</dbReference>
<feature type="compositionally biased region" description="Basic and acidic residues" evidence="6">
    <location>
        <begin position="1247"/>
        <end position="1274"/>
    </location>
</feature>
<feature type="region of interest" description="Disordered" evidence="6">
    <location>
        <begin position="1221"/>
        <end position="1274"/>
    </location>
</feature>
<feature type="region of interest" description="Disordered" evidence="6">
    <location>
        <begin position="270"/>
        <end position="390"/>
    </location>
</feature>
<feature type="region of interest" description="Disordered" evidence="6">
    <location>
        <begin position="420"/>
        <end position="502"/>
    </location>
</feature>
<feature type="compositionally biased region" description="Acidic residues" evidence="6">
    <location>
        <begin position="893"/>
        <end position="904"/>
    </location>
</feature>
<accession>A0AAW2IC79</accession>
<feature type="region of interest" description="Disordered" evidence="6">
    <location>
        <begin position="970"/>
        <end position="992"/>
    </location>
</feature>
<feature type="compositionally biased region" description="Polar residues" evidence="6">
    <location>
        <begin position="621"/>
        <end position="635"/>
    </location>
</feature>
<feature type="domain" description="PID" evidence="7">
    <location>
        <begin position="21"/>
        <end position="155"/>
    </location>
</feature>
<dbReference type="InterPro" id="IPR048561">
    <property type="entry name" value="Dab_PTB"/>
</dbReference>
<dbReference type="PANTHER" id="PTHR47695">
    <property type="entry name" value="PID DOMAIN-CONTAINING PROTEIN"/>
    <property type="match status" value="1"/>
</dbReference>
<dbReference type="InterPro" id="IPR006020">
    <property type="entry name" value="PTB/PI_dom"/>
</dbReference>
<dbReference type="Pfam" id="PF00640">
    <property type="entry name" value="PID"/>
    <property type="match status" value="1"/>
</dbReference>
<keyword evidence="3" id="KW-0963">Cytoplasm</keyword>
<feature type="compositionally biased region" description="Basic and acidic residues" evidence="6">
    <location>
        <begin position="483"/>
        <end position="498"/>
    </location>
</feature>
<sequence>MQTLRKRSSPCKYKNEPSRFLGEGMTFKAKLIGILEVNEARGDKMCQDALNDLKTAIRAAGEHKQRITISIAIDGLRLRDEKSGDCLYHHPVHKISFIAQDMSDSRAFGYIFGSPDTGHRFFGIKTDKTASQVVISMRDLFQVVFELKKKEIEMAKHHIEQRQIKYGTTGNAESMHSLKDDYEAEKGKGRYPQLMKMRCMTSKTTESSAAGAKSNPSEAIADLLDLEHELNSIQQGINQMDRITPSDPFGPLSKGDPFLDPFEDSFASKIDPDMKVPPPVSTKAAPAKSRSASQGCSIESPTELEKQSTIFGASSSAKSSFFSQFSPTGKPEEPHWFDQETESLFNDRTNVSNTEPTSSPITFPAHAERLDSDQATEDKKSPIKPDVFMELDPLGSGWVKPYVDKKDFFQDLKNPPKKVLKELLTEHSSSENSHGLLSQLENNKSPQTSNSTPNKELSSSRATATTLSGFPSAKEGSNGGRYSKIDPFDDTDPFEKADPFYGKSFGNSVELPSIFSEKSFDGVFPEATAFDKSAKEDELTSPNIFPSSLHGPLRVSLPPEKADTNTPISLSSLTSKFRSSPSPPEESKTLRRRNYQVLKQCAEDRGEDTPRSPVHDEFFCSNRSPKISSSYSPKTQVKAFNKEKAFPAQKINKFWNEEFVESSPDPPPKPKAALFSIKPPPLPPKKQNQPRPPARPPSLEDAGGHYDYLRNQEAKEQKSPGRKPKSILPLLPPPPQRKTTEVKSQSDGKAKEGTGSVFNITLNQLDNTGLENLAVTLGIPSDHIYNMTLQELTQRLSVKYLNASVSKQAEPFKADFESNFGKMEHINSAPPYDKYAVFKELIENDNKTISGGEVPEDVKNDRETEEPSTSKQEEDRYAALRQLSMNPQKSENLSEELDLSVEEDSSNKVDNSDNIRPKTEDSFTPMNSVELVTDSPVVKSSNDWSGEAFGDKTEEPEIDVITTENEVLKTEEAESGDNLVFPKETKAPEEKVEVARDNWATFDKVSIYEAPIRGEGDNDNSPFSSDGKEDSFSWRKKTQKQRGRNDVPWRDEDESWDDYSPKESYWSDESSHDDRSLEERREGRYQRRTWSKQIRKSKGMNEQWCRRPKWDDTEDEYEESWKNHRCRMGACDMDRKGEGCPLNSYDWCNNRSEPWQENDRYLRCYGERRKKSETDDEYRRRCDSDTSDREYVWTSFKRSFPEGYGRSEKQKYHMLPYTSRDCPERCHEPRSKQRKGESHKRPSSASEGKRNYEKMYSGDHPKVKRPPEEEQSYRDFRYCCTEPTHHYSSYDRRLQTYQSKKPIRNRRTEDEQSQYDSKPDSFEYYKSTWHKQDEGRSNRNFQFEDDFAPVTLEKSQPKQQSPKRDSSRSPRRKPREDWTGHKDGIFRSDNNNDDNFGENAPEDLAPKQQILGKNHFAVLTRQESSTSLRKSESINIFSRENDPFEGDDFFSSTPSTSHKLNRFAAEKSKSNSNVSDAFTWKEVFGESSFHD</sequence>
<evidence type="ECO:0000256" key="3">
    <source>
        <dbReference type="ARBA" id="ARBA00022490"/>
    </source>
</evidence>
<evidence type="ECO:0000259" key="7">
    <source>
        <dbReference type="PROSITE" id="PS01179"/>
    </source>
</evidence>
<dbReference type="EMBL" id="JARGDH010000001">
    <property type="protein sequence ID" value="KAL0279352.1"/>
    <property type="molecule type" value="Genomic_DNA"/>
</dbReference>
<feature type="compositionally biased region" description="Basic and acidic residues" evidence="6">
    <location>
        <begin position="983"/>
        <end position="992"/>
    </location>
</feature>
<feature type="region of interest" description="Disordered" evidence="6">
    <location>
        <begin position="1349"/>
        <end position="1402"/>
    </location>
</feature>
<feature type="compositionally biased region" description="Polar residues" evidence="6">
    <location>
        <begin position="290"/>
        <end position="300"/>
    </location>
</feature>
<feature type="compositionally biased region" description="Basic and acidic residues" evidence="6">
    <location>
        <begin position="366"/>
        <end position="383"/>
    </location>
</feature>
<organism evidence="8">
    <name type="scientific">Menopon gallinae</name>
    <name type="common">poultry shaft louse</name>
    <dbReference type="NCBI Taxonomy" id="328185"/>
    <lineage>
        <taxon>Eukaryota</taxon>
        <taxon>Metazoa</taxon>
        <taxon>Ecdysozoa</taxon>
        <taxon>Arthropoda</taxon>
        <taxon>Hexapoda</taxon>
        <taxon>Insecta</taxon>
        <taxon>Pterygota</taxon>
        <taxon>Neoptera</taxon>
        <taxon>Paraneoptera</taxon>
        <taxon>Psocodea</taxon>
        <taxon>Troctomorpha</taxon>
        <taxon>Phthiraptera</taxon>
        <taxon>Amblycera</taxon>
        <taxon>Menoponidae</taxon>
        <taxon>Menopon</taxon>
    </lineage>
</organism>
<feature type="region of interest" description="Disordered" evidence="6">
    <location>
        <begin position="533"/>
        <end position="635"/>
    </location>
</feature>